<keyword evidence="3" id="KW-1185">Reference proteome</keyword>
<comment type="caution">
    <text evidence="2">The sequence shown here is derived from an EMBL/GenBank/DDBJ whole genome shotgun (WGS) entry which is preliminary data.</text>
</comment>
<dbReference type="InterPro" id="IPR036568">
    <property type="entry name" value="GGCT-like_sf"/>
</dbReference>
<evidence type="ECO:0000313" key="3">
    <source>
        <dbReference type="Proteomes" id="UP001629953"/>
    </source>
</evidence>
<evidence type="ECO:0000313" key="2">
    <source>
        <dbReference type="EMBL" id="MFM2483897.1"/>
    </source>
</evidence>
<evidence type="ECO:0000259" key="1">
    <source>
        <dbReference type="Pfam" id="PF06094"/>
    </source>
</evidence>
<dbReference type="SUPFAM" id="SSF110857">
    <property type="entry name" value="Gamma-glutamyl cyclotransferase-like"/>
    <property type="match status" value="1"/>
</dbReference>
<proteinExistence type="predicted"/>
<feature type="domain" description="Gamma-glutamylcyclotransferase AIG2-like" evidence="1">
    <location>
        <begin position="13"/>
        <end position="108"/>
    </location>
</feature>
<sequence>MQVTPVKRYVNVAIYGPLKSASGYTYPPLNQTNFQGSFHTPAQFKLYQYGDIPVAIKDGQEPLPIDVYTITGEELQQFDSLLRYPTVYDRIQCNIPKFGNTWLYVMSEGYAALAGVYQHPIKTTVSTNKVIGEPA</sequence>
<dbReference type="Proteomes" id="UP001629953">
    <property type="component" value="Unassembled WGS sequence"/>
</dbReference>
<dbReference type="RefSeq" id="WP_408622049.1">
    <property type="nucleotide sequence ID" value="NZ_JBEQCT010000001.1"/>
</dbReference>
<dbReference type="EMBL" id="JBEQCT010000001">
    <property type="protein sequence ID" value="MFM2483897.1"/>
    <property type="molecule type" value="Genomic_DNA"/>
</dbReference>
<gene>
    <name evidence="2" type="ORF">ABUE30_02255</name>
</gene>
<protein>
    <submittedName>
        <fullName evidence="2">Gamma-glutamylcyclotransferase</fullName>
    </submittedName>
</protein>
<accession>A0ABW9G359</accession>
<dbReference type="InterPro" id="IPR009288">
    <property type="entry name" value="AIG2-like_dom"/>
</dbReference>
<dbReference type="Gene3D" id="3.10.490.10">
    <property type="entry name" value="Gamma-glutamyl cyclotransferase-like"/>
    <property type="match status" value="1"/>
</dbReference>
<organism evidence="2 3">
    <name type="scientific">Celerinatantimonas yamalensis</name>
    <dbReference type="NCBI Taxonomy" id="559956"/>
    <lineage>
        <taxon>Bacteria</taxon>
        <taxon>Pseudomonadati</taxon>
        <taxon>Pseudomonadota</taxon>
        <taxon>Gammaproteobacteria</taxon>
        <taxon>Celerinatantimonadaceae</taxon>
        <taxon>Celerinatantimonas</taxon>
    </lineage>
</organism>
<reference evidence="2 3" key="1">
    <citation type="journal article" date="2013" name="Int. J. Syst. Evol. Microbiol.">
        <title>Celerinatantimonas yamalensis sp. nov., a cold-adapted diazotrophic bacterium from a cold permafrost brine.</title>
        <authorList>
            <person name="Shcherbakova V."/>
            <person name="Chuvilskaya N."/>
            <person name="Rivkina E."/>
            <person name="Demidov N."/>
            <person name="Uchaeva V."/>
            <person name="Suetin S."/>
            <person name="Suzina N."/>
            <person name="Gilichinsky D."/>
        </authorList>
    </citation>
    <scope>NUCLEOTIDE SEQUENCE [LARGE SCALE GENOMIC DNA]</scope>
    <source>
        <strain evidence="2 3">C7</strain>
    </source>
</reference>
<name>A0ABW9G359_9GAMM</name>
<dbReference type="Pfam" id="PF06094">
    <property type="entry name" value="GGACT"/>
    <property type="match status" value="1"/>
</dbReference>